<dbReference type="AlphaFoldDB" id="A0A0E0LE35"/>
<dbReference type="STRING" id="4537.A0A0E0LE35"/>
<organism evidence="1">
    <name type="scientific">Oryza punctata</name>
    <name type="common">Red rice</name>
    <dbReference type="NCBI Taxonomy" id="4537"/>
    <lineage>
        <taxon>Eukaryota</taxon>
        <taxon>Viridiplantae</taxon>
        <taxon>Streptophyta</taxon>
        <taxon>Embryophyta</taxon>
        <taxon>Tracheophyta</taxon>
        <taxon>Spermatophyta</taxon>
        <taxon>Magnoliopsida</taxon>
        <taxon>Liliopsida</taxon>
        <taxon>Poales</taxon>
        <taxon>Poaceae</taxon>
        <taxon>BOP clade</taxon>
        <taxon>Oryzoideae</taxon>
        <taxon>Oryzeae</taxon>
        <taxon>Oryzinae</taxon>
        <taxon>Oryza</taxon>
    </lineage>
</organism>
<name>A0A0E0LE35_ORYPU</name>
<protein>
    <submittedName>
        <fullName evidence="1">Uncharacterized protein</fullName>
    </submittedName>
</protein>
<dbReference type="HOGENOM" id="CLU_065046_0_0_1"/>
<evidence type="ECO:0000313" key="1">
    <source>
        <dbReference type="EnsemblPlants" id="OPUNC06G20780.1"/>
    </source>
</evidence>
<accession>A0A0E0LE35</accession>
<reference evidence="1" key="1">
    <citation type="submission" date="2015-04" db="UniProtKB">
        <authorList>
            <consortium name="EnsemblPlants"/>
        </authorList>
    </citation>
    <scope>IDENTIFICATION</scope>
</reference>
<dbReference type="Gramene" id="OPUNC06G20780.1">
    <property type="protein sequence ID" value="OPUNC06G20780.1"/>
    <property type="gene ID" value="OPUNC06G20780"/>
</dbReference>
<evidence type="ECO:0000313" key="2">
    <source>
        <dbReference type="Proteomes" id="UP000026962"/>
    </source>
</evidence>
<dbReference type="EnsemblPlants" id="OPUNC06G20780.1">
    <property type="protein sequence ID" value="OPUNC06G20780.1"/>
    <property type="gene ID" value="OPUNC06G20780"/>
</dbReference>
<dbReference type="Proteomes" id="UP000026962">
    <property type="component" value="Chromosome 6"/>
</dbReference>
<keyword evidence="2" id="KW-1185">Reference proteome</keyword>
<proteinExistence type="predicted"/>
<sequence>MGLPFSSRHLNLWAVQVGGHRRCLLSSLPAPAVAAAASASYCPRGGGDAVTASGCGCGGDVAAGGPGGAPCKLEFGGSVAEEGEIVPAAQAPIDGLGNARMISRFGCRIRGVGVPACRPAEKLKLTQRPLLISVWTLEIVVAGMLLVQMPRKTAMQEKQHPQVVLEDREPLLAVVAVHDTNHPGGIERRLREASRVGPPGEEALVVELLPLARDHAAHVLVCLVGSEPRQLVELEVCKSKLLHCSAPGGQGLQVAEVVPGLALHQADMPECEGGIEQVAAMSELLEVGIHGAVDLVLEVVVDAEALQVVDGGHPLQPAAAAAARRATPLTPPLMHQHLLHVVHQAIQALHEALQNAWIGQNTSG</sequence>
<reference evidence="1" key="2">
    <citation type="submission" date="2018-05" db="EMBL/GenBank/DDBJ databases">
        <title>OpunRS2 (Oryza punctata Reference Sequence Version 2).</title>
        <authorList>
            <person name="Zhang J."/>
            <person name="Kudrna D."/>
            <person name="Lee S."/>
            <person name="Talag J."/>
            <person name="Welchert J."/>
            <person name="Wing R.A."/>
        </authorList>
    </citation>
    <scope>NUCLEOTIDE SEQUENCE [LARGE SCALE GENOMIC DNA]</scope>
</reference>